<proteinExistence type="predicted"/>
<evidence type="ECO:0000256" key="1">
    <source>
        <dbReference type="SAM" id="MobiDB-lite"/>
    </source>
</evidence>
<dbReference type="EMBL" id="NGKC01000001">
    <property type="protein sequence ID" value="RSU14566.1"/>
    <property type="molecule type" value="Genomic_DNA"/>
</dbReference>
<keyword evidence="3" id="KW-1185">Reference proteome</keyword>
<organism evidence="2 3">
    <name type="scientific">Vagococcus acidifermentans</name>
    <dbReference type="NCBI Taxonomy" id="564710"/>
    <lineage>
        <taxon>Bacteria</taxon>
        <taxon>Bacillati</taxon>
        <taxon>Bacillota</taxon>
        <taxon>Bacilli</taxon>
        <taxon>Lactobacillales</taxon>
        <taxon>Enterococcaceae</taxon>
        <taxon>Vagococcus</taxon>
    </lineage>
</organism>
<dbReference type="Proteomes" id="UP000286773">
    <property type="component" value="Unassembled WGS sequence"/>
</dbReference>
<dbReference type="AlphaFoldDB" id="A0A430B2L0"/>
<feature type="compositionally biased region" description="Basic and acidic residues" evidence="1">
    <location>
        <begin position="31"/>
        <end position="48"/>
    </location>
</feature>
<evidence type="ECO:0000313" key="2">
    <source>
        <dbReference type="EMBL" id="RSU14566.1"/>
    </source>
</evidence>
<reference evidence="2 3" key="1">
    <citation type="submission" date="2017-05" db="EMBL/GenBank/DDBJ databases">
        <title>Vagococcus spp. assemblies.</title>
        <authorList>
            <person name="Gulvik C.A."/>
        </authorList>
    </citation>
    <scope>NUCLEOTIDE SEQUENCE [LARGE SCALE GENOMIC DNA]</scope>
    <source>
        <strain evidence="2 3">LMG 24798</strain>
    </source>
</reference>
<evidence type="ECO:0000313" key="3">
    <source>
        <dbReference type="Proteomes" id="UP000286773"/>
    </source>
</evidence>
<feature type="region of interest" description="Disordered" evidence="1">
    <location>
        <begin position="22"/>
        <end position="66"/>
    </location>
</feature>
<accession>A0A430B2L0</accession>
<sequence length="121" mass="13925">MSFACHDGTEGILMSFIEKIRQRHRDRQQRKKEALQKKNEKLRSEGKDPAAGWGKMVDTGGGGMNKAIISQGKGIVDLTGQNLENANYFSEEQKRLARELERKRLHDNQQKLEEDKSKKNR</sequence>
<comment type="caution">
    <text evidence="2">The sequence shown here is derived from an EMBL/GenBank/DDBJ whole genome shotgun (WGS) entry which is preliminary data.</text>
</comment>
<protein>
    <submittedName>
        <fullName evidence="2">Uncharacterized protein</fullName>
    </submittedName>
</protein>
<gene>
    <name evidence="2" type="ORF">CBF27_00860</name>
</gene>
<feature type="region of interest" description="Disordered" evidence="1">
    <location>
        <begin position="102"/>
        <end position="121"/>
    </location>
</feature>
<name>A0A430B2L0_9ENTE</name>